<dbReference type="AlphaFoldDB" id="A0AAV6YT99"/>
<evidence type="ECO:0000313" key="6">
    <source>
        <dbReference type="EMBL" id="KAG8539328.1"/>
    </source>
</evidence>
<dbReference type="GO" id="GO:0004725">
    <property type="term" value="F:protein tyrosine phosphatase activity"/>
    <property type="evidence" value="ECO:0007669"/>
    <property type="project" value="InterPro"/>
</dbReference>
<evidence type="ECO:0000256" key="1">
    <source>
        <dbReference type="ARBA" id="ARBA00022692"/>
    </source>
</evidence>
<evidence type="ECO:0000256" key="2">
    <source>
        <dbReference type="ARBA" id="ARBA00022989"/>
    </source>
</evidence>
<dbReference type="Gene3D" id="3.90.190.10">
    <property type="entry name" value="Protein tyrosine phosphatase superfamily"/>
    <property type="match status" value="1"/>
</dbReference>
<proteinExistence type="predicted"/>
<dbReference type="InterPro" id="IPR050713">
    <property type="entry name" value="RTP_Phos/Ushers"/>
</dbReference>
<sequence length="195" mass="22915">GRGEEYWPTTEAKKFGDIIVFCLSETTHRRWTVRDFIVTNIKSKESHQARHFHFNSWQESGDMLNKFLLLQFLHQVHQYKKQKSSTSPTLVHCRTGTGRCGIFISLDCIMYQLEDGKSVNVYGTVHKMLFHRPLMVQTEDQYIFLHLCTLDIVRLKKNGAEYENIMEERVNDELSDTNDSGYETHGYVDHYELCL</sequence>
<reference evidence="6" key="1">
    <citation type="thesis" date="2020" institute="ProQuest LLC" country="789 East Eisenhower Parkway, Ann Arbor, MI, USA">
        <title>Comparative Genomics and Chromosome Evolution.</title>
        <authorList>
            <person name="Mudd A.B."/>
        </authorList>
    </citation>
    <scope>NUCLEOTIDE SEQUENCE</scope>
    <source>
        <strain evidence="6">237g6f4</strain>
        <tissue evidence="6">Blood</tissue>
    </source>
</reference>
<dbReference type="InterPro" id="IPR000242">
    <property type="entry name" value="PTP_cat"/>
</dbReference>
<dbReference type="InterPro" id="IPR000387">
    <property type="entry name" value="Tyr_Pase_dom"/>
</dbReference>
<evidence type="ECO:0000256" key="3">
    <source>
        <dbReference type="ARBA" id="ARBA00023180"/>
    </source>
</evidence>
<dbReference type="EMBL" id="WNYA01015125">
    <property type="protein sequence ID" value="KAG8539328.1"/>
    <property type="molecule type" value="Genomic_DNA"/>
</dbReference>
<feature type="domain" description="Tyrosine-protein phosphatase" evidence="4">
    <location>
        <begin position="1"/>
        <end position="152"/>
    </location>
</feature>
<keyword evidence="2" id="KW-1133">Transmembrane helix</keyword>
<dbReference type="PROSITE" id="PS50056">
    <property type="entry name" value="TYR_PHOSPHATASE_2"/>
    <property type="match status" value="1"/>
</dbReference>
<evidence type="ECO:0000259" key="5">
    <source>
        <dbReference type="PROSITE" id="PS50056"/>
    </source>
</evidence>
<dbReference type="InterPro" id="IPR003595">
    <property type="entry name" value="Tyr_Pase_cat"/>
</dbReference>
<dbReference type="PROSITE" id="PS50055">
    <property type="entry name" value="TYR_PHOSPHATASE_PTP"/>
    <property type="match status" value="1"/>
</dbReference>
<organism evidence="6 7">
    <name type="scientific">Engystomops pustulosus</name>
    <name type="common">Tungara frog</name>
    <name type="synonym">Physalaemus pustulosus</name>
    <dbReference type="NCBI Taxonomy" id="76066"/>
    <lineage>
        <taxon>Eukaryota</taxon>
        <taxon>Metazoa</taxon>
        <taxon>Chordata</taxon>
        <taxon>Craniata</taxon>
        <taxon>Vertebrata</taxon>
        <taxon>Euteleostomi</taxon>
        <taxon>Amphibia</taxon>
        <taxon>Batrachia</taxon>
        <taxon>Anura</taxon>
        <taxon>Neobatrachia</taxon>
        <taxon>Hyloidea</taxon>
        <taxon>Leptodactylidae</taxon>
        <taxon>Leiuperinae</taxon>
        <taxon>Engystomops</taxon>
    </lineage>
</organism>
<protein>
    <recommendedName>
        <fullName evidence="8">Protein tyrosine phosphatase</fullName>
    </recommendedName>
</protein>
<dbReference type="SUPFAM" id="SSF52799">
    <property type="entry name" value="(Phosphotyrosine protein) phosphatases II"/>
    <property type="match status" value="1"/>
</dbReference>
<comment type="caution">
    <text evidence="6">The sequence shown here is derived from an EMBL/GenBank/DDBJ whole genome shotgun (WGS) entry which is preliminary data.</text>
</comment>
<evidence type="ECO:0000259" key="4">
    <source>
        <dbReference type="PROSITE" id="PS50055"/>
    </source>
</evidence>
<keyword evidence="1" id="KW-0812">Transmembrane</keyword>
<evidence type="ECO:0008006" key="8">
    <source>
        <dbReference type="Google" id="ProtNLM"/>
    </source>
</evidence>
<dbReference type="PROSITE" id="PS00383">
    <property type="entry name" value="TYR_PHOSPHATASE_1"/>
    <property type="match status" value="1"/>
</dbReference>
<gene>
    <name evidence="6" type="ORF">GDO81_021067</name>
</gene>
<evidence type="ECO:0000313" key="7">
    <source>
        <dbReference type="Proteomes" id="UP000824782"/>
    </source>
</evidence>
<feature type="non-terminal residue" evidence="6">
    <location>
        <position position="1"/>
    </location>
</feature>
<dbReference type="Pfam" id="PF00102">
    <property type="entry name" value="Y_phosphatase"/>
    <property type="match status" value="1"/>
</dbReference>
<dbReference type="Proteomes" id="UP000824782">
    <property type="component" value="Unassembled WGS sequence"/>
</dbReference>
<dbReference type="SMART" id="SM00194">
    <property type="entry name" value="PTPc"/>
    <property type="match status" value="1"/>
</dbReference>
<name>A0AAV6YT99_ENGPU</name>
<dbReference type="PANTHER" id="PTHR46957:SF5">
    <property type="entry name" value="PROTEIN-TYROSINE-PHOSPHATASE"/>
    <property type="match status" value="1"/>
</dbReference>
<dbReference type="InterPro" id="IPR029021">
    <property type="entry name" value="Prot-tyrosine_phosphatase-like"/>
</dbReference>
<feature type="domain" description="Tyrosine specific protein phosphatases" evidence="5">
    <location>
        <begin position="70"/>
        <end position="143"/>
    </location>
</feature>
<dbReference type="PRINTS" id="PR00700">
    <property type="entry name" value="PRTYPHPHTASE"/>
</dbReference>
<dbReference type="PANTHER" id="PTHR46957">
    <property type="entry name" value="CYTOKINE RECEPTOR"/>
    <property type="match status" value="1"/>
</dbReference>
<accession>A0AAV6YT99</accession>
<dbReference type="SMART" id="SM00404">
    <property type="entry name" value="PTPc_motif"/>
    <property type="match status" value="1"/>
</dbReference>
<keyword evidence="7" id="KW-1185">Reference proteome</keyword>
<keyword evidence="2" id="KW-0472">Membrane</keyword>
<dbReference type="GO" id="GO:0043235">
    <property type="term" value="C:receptor complex"/>
    <property type="evidence" value="ECO:0007669"/>
    <property type="project" value="TreeGrafter"/>
</dbReference>
<keyword evidence="3" id="KW-0325">Glycoprotein</keyword>
<dbReference type="InterPro" id="IPR016130">
    <property type="entry name" value="Tyr_Pase_AS"/>
</dbReference>